<dbReference type="SUPFAM" id="SSF48498">
    <property type="entry name" value="Tetracyclin repressor-like, C-terminal domain"/>
    <property type="match status" value="1"/>
</dbReference>
<evidence type="ECO:0000313" key="6">
    <source>
        <dbReference type="EMBL" id="KCZ54553.1"/>
    </source>
</evidence>
<evidence type="ECO:0000313" key="7">
    <source>
        <dbReference type="Proteomes" id="UP000027190"/>
    </source>
</evidence>
<name>A0A062U9Z1_9PROT</name>
<dbReference type="PANTHER" id="PTHR30055:SF234">
    <property type="entry name" value="HTH-TYPE TRANSCRIPTIONAL REGULATOR BETI"/>
    <property type="match status" value="1"/>
</dbReference>
<protein>
    <recommendedName>
        <fullName evidence="5">HTH tetR-type domain-containing protein</fullName>
    </recommendedName>
</protein>
<dbReference type="PANTHER" id="PTHR30055">
    <property type="entry name" value="HTH-TYPE TRANSCRIPTIONAL REGULATOR RUTR"/>
    <property type="match status" value="1"/>
</dbReference>
<evidence type="ECO:0000256" key="3">
    <source>
        <dbReference type="ARBA" id="ARBA00023163"/>
    </source>
</evidence>
<dbReference type="Gene3D" id="1.10.357.10">
    <property type="entry name" value="Tetracycline Repressor, domain 2"/>
    <property type="match status" value="1"/>
</dbReference>
<keyword evidence="3" id="KW-0804">Transcription</keyword>
<dbReference type="GO" id="GO:0003700">
    <property type="term" value="F:DNA-binding transcription factor activity"/>
    <property type="evidence" value="ECO:0007669"/>
    <property type="project" value="TreeGrafter"/>
</dbReference>
<dbReference type="PRINTS" id="PR00455">
    <property type="entry name" value="HTHTETR"/>
</dbReference>
<dbReference type="eggNOG" id="COG1309">
    <property type="taxonomic scope" value="Bacteria"/>
</dbReference>
<proteinExistence type="predicted"/>
<evidence type="ECO:0000256" key="2">
    <source>
        <dbReference type="ARBA" id="ARBA00023125"/>
    </source>
</evidence>
<organism evidence="6 7">
    <name type="scientific">Hyphomonas chukchiensis</name>
    <dbReference type="NCBI Taxonomy" id="1280947"/>
    <lineage>
        <taxon>Bacteria</taxon>
        <taxon>Pseudomonadati</taxon>
        <taxon>Pseudomonadota</taxon>
        <taxon>Alphaproteobacteria</taxon>
        <taxon>Hyphomonadales</taxon>
        <taxon>Hyphomonadaceae</taxon>
        <taxon>Hyphomonas</taxon>
    </lineage>
</organism>
<dbReference type="SUPFAM" id="SSF46689">
    <property type="entry name" value="Homeodomain-like"/>
    <property type="match status" value="1"/>
</dbReference>
<dbReference type="Proteomes" id="UP000027190">
    <property type="component" value="Unassembled WGS sequence"/>
</dbReference>
<dbReference type="GO" id="GO:0000976">
    <property type="term" value="F:transcription cis-regulatory region binding"/>
    <property type="evidence" value="ECO:0007669"/>
    <property type="project" value="TreeGrafter"/>
</dbReference>
<evidence type="ECO:0000256" key="4">
    <source>
        <dbReference type="PROSITE-ProRule" id="PRU00335"/>
    </source>
</evidence>
<dbReference type="InterPro" id="IPR036271">
    <property type="entry name" value="Tet_transcr_reg_TetR-rel_C_sf"/>
</dbReference>
<feature type="domain" description="HTH tetR-type" evidence="5">
    <location>
        <begin position="17"/>
        <end position="77"/>
    </location>
</feature>
<evidence type="ECO:0000259" key="5">
    <source>
        <dbReference type="PROSITE" id="PS50977"/>
    </source>
</evidence>
<dbReference type="EMBL" id="AWFG01000074">
    <property type="protein sequence ID" value="KCZ54553.1"/>
    <property type="molecule type" value="Genomic_DNA"/>
</dbReference>
<keyword evidence="1" id="KW-0805">Transcription regulation</keyword>
<dbReference type="PROSITE" id="PS50977">
    <property type="entry name" value="HTH_TETR_2"/>
    <property type="match status" value="1"/>
</dbReference>
<evidence type="ECO:0000256" key="1">
    <source>
        <dbReference type="ARBA" id="ARBA00023015"/>
    </source>
</evidence>
<keyword evidence="7" id="KW-1185">Reference proteome</keyword>
<dbReference type="InterPro" id="IPR009057">
    <property type="entry name" value="Homeodomain-like_sf"/>
</dbReference>
<sequence>MGEAVTEETGKREQAKAERRSRIVQAARDLIRETGDTNLSMRMIAKRADVSLATPYNLFGSKRAVVLAVFEDERDFAVRFSKIKAANALERLFEAQALASSYFTDDPDFYQTIWKALLDTRSPNDTGLATPERLERNSAAWRALIEAAQTEGLIKASFASAALERSLSYFANGVMLSWVLGTLETRDLQATGALGYAIALRGVATGKGIAILDERIAALEALLHHEDAPAPGRKQAASRGA</sequence>
<dbReference type="AlphaFoldDB" id="A0A062U9Z1"/>
<dbReference type="Pfam" id="PF00440">
    <property type="entry name" value="TetR_N"/>
    <property type="match status" value="1"/>
</dbReference>
<reference evidence="6 7" key="1">
    <citation type="journal article" date="2014" name="Antonie Van Leeuwenhoek">
        <title>Hyphomonas beringensis sp. nov. and Hyphomonas chukchiensis sp. nov., isolated from surface seawater of the Bering Sea and Chukchi Sea.</title>
        <authorList>
            <person name="Li C."/>
            <person name="Lai Q."/>
            <person name="Li G."/>
            <person name="Dong C."/>
            <person name="Wang J."/>
            <person name="Liao Y."/>
            <person name="Shao Z."/>
        </authorList>
    </citation>
    <scope>NUCLEOTIDE SEQUENCE [LARGE SCALE GENOMIC DNA]</scope>
    <source>
        <strain evidence="6 7">BH-BN04-4</strain>
    </source>
</reference>
<dbReference type="STRING" id="1280947.HY30_09710"/>
<dbReference type="OrthoDB" id="7185252at2"/>
<dbReference type="InterPro" id="IPR050109">
    <property type="entry name" value="HTH-type_TetR-like_transc_reg"/>
</dbReference>
<accession>A0A062U9Z1</accession>
<keyword evidence="2 4" id="KW-0238">DNA-binding</keyword>
<comment type="caution">
    <text evidence="6">The sequence shown here is derived from an EMBL/GenBank/DDBJ whole genome shotgun (WGS) entry which is preliminary data.</text>
</comment>
<dbReference type="InterPro" id="IPR001647">
    <property type="entry name" value="HTH_TetR"/>
</dbReference>
<gene>
    <name evidence="6" type="ORF">HY30_09710</name>
</gene>
<feature type="DNA-binding region" description="H-T-H motif" evidence="4">
    <location>
        <begin position="40"/>
        <end position="59"/>
    </location>
</feature>
<dbReference type="PATRIC" id="fig|1280947.3.peg.3396"/>